<dbReference type="EMBL" id="BARS01051314">
    <property type="protein sequence ID" value="GAG44180.1"/>
    <property type="molecule type" value="Genomic_DNA"/>
</dbReference>
<reference evidence="1" key="1">
    <citation type="journal article" date="2014" name="Front. Microbiol.">
        <title>High frequency of phylogenetically diverse reductive dehalogenase-homologous genes in deep subseafloor sedimentary metagenomes.</title>
        <authorList>
            <person name="Kawai M."/>
            <person name="Futagami T."/>
            <person name="Toyoda A."/>
            <person name="Takaki Y."/>
            <person name="Nishi S."/>
            <person name="Hori S."/>
            <person name="Arai W."/>
            <person name="Tsubouchi T."/>
            <person name="Morono Y."/>
            <person name="Uchiyama I."/>
            <person name="Ito T."/>
            <person name="Fujiyama A."/>
            <person name="Inagaki F."/>
            <person name="Takami H."/>
        </authorList>
    </citation>
    <scope>NUCLEOTIDE SEQUENCE</scope>
    <source>
        <strain evidence="1">Expedition CK06-06</strain>
    </source>
</reference>
<gene>
    <name evidence="1" type="ORF">S01H1_76460</name>
</gene>
<organism evidence="1">
    <name type="scientific">marine sediment metagenome</name>
    <dbReference type="NCBI Taxonomy" id="412755"/>
    <lineage>
        <taxon>unclassified sequences</taxon>
        <taxon>metagenomes</taxon>
        <taxon>ecological metagenomes</taxon>
    </lineage>
</organism>
<protein>
    <submittedName>
        <fullName evidence="1">Uncharacterized protein</fullName>
    </submittedName>
</protein>
<accession>X0XLY0</accession>
<sequence>KQIQGRKRESERLRESLALRATAMGMHMSGIPRFPNEITMESMDRYRDEMKGYSDKIRVEFERQRNKHFQEITRNLRKRDGYISLVCPKCGEDDHGNRMNGKPYCFMNTKHGGLGPVPLMTPEKAKDWKPPTKKFKKKDSWELDTSDIVRERK</sequence>
<comment type="caution">
    <text evidence="1">The sequence shown here is derived from an EMBL/GenBank/DDBJ whole genome shotgun (WGS) entry which is preliminary data.</text>
</comment>
<name>X0XLY0_9ZZZZ</name>
<feature type="non-terminal residue" evidence="1">
    <location>
        <position position="1"/>
    </location>
</feature>
<dbReference type="AlphaFoldDB" id="X0XLY0"/>
<proteinExistence type="predicted"/>
<evidence type="ECO:0000313" key="1">
    <source>
        <dbReference type="EMBL" id="GAG44180.1"/>
    </source>
</evidence>